<dbReference type="SUPFAM" id="SSF54285">
    <property type="entry name" value="MoaD/ThiS"/>
    <property type="match status" value="1"/>
</dbReference>
<dbReference type="InterPro" id="IPR003749">
    <property type="entry name" value="ThiS/MoaD-like"/>
</dbReference>
<organism evidence="1 2">
    <name type="scientific">Asaia bogorensis NBRC 16594</name>
    <dbReference type="NCBI Taxonomy" id="1231624"/>
    <lineage>
        <taxon>Bacteria</taxon>
        <taxon>Pseudomonadati</taxon>
        <taxon>Pseudomonadota</taxon>
        <taxon>Alphaproteobacteria</taxon>
        <taxon>Acetobacterales</taxon>
        <taxon>Acetobacteraceae</taxon>
        <taxon>Asaia</taxon>
    </lineage>
</organism>
<keyword evidence="2" id="KW-1185">Reference proteome</keyword>
<dbReference type="EMBL" id="BJVS01000004">
    <property type="protein sequence ID" value="GEL53690.1"/>
    <property type="molecule type" value="Genomic_DNA"/>
</dbReference>
<dbReference type="Gene3D" id="3.10.20.30">
    <property type="match status" value="1"/>
</dbReference>
<name>A0AAN4R3H6_9PROT</name>
<dbReference type="CDD" id="cd00754">
    <property type="entry name" value="Ubl_MoaD"/>
    <property type="match status" value="1"/>
</dbReference>
<dbReference type="Pfam" id="PF02597">
    <property type="entry name" value="ThiS"/>
    <property type="match status" value="1"/>
</dbReference>
<comment type="caution">
    <text evidence="1">The sequence shown here is derived from an EMBL/GenBank/DDBJ whole genome shotgun (WGS) entry which is preliminary data.</text>
</comment>
<reference evidence="1 2" key="1">
    <citation type="submission" date="2019-07" db="EMBL/GenBank/DDBJ databases">
        <title>Whole genome shotgun sequence of Asaia bogorensis NBRC 16594.</title>
        <authorList>
            <person name="Hosoyama A."/>
            <person name="Uohara A."/>
            <person name="Ohji S."/>
            <person name="Ichikawa N."/>
        </authorList>
    </citation>
    <scope>NUCLEOTIDE SEQUENCE [LARGE SCALE GENOMIC DNA]</scope>
    <source>
        <strain evidence="1 2">NBRC 16594</strain>
    </source>
</reference>
<evidence type="ECO:0000313" key="1">
    <source>
        <dbReference type="EMBL" id="GEL53690.1"/>
    </source>
</evidence>
<protein>
    <submittedName>
        <fullName evidence="1">Molybdopterin synthase sulfur carrier subunit</fullName>
    </submittedName>
</protein>
<sequence length="104" mass="10903">MASVISATNPATGPAMSEAATLTGPACVTLEYFAQLRDEAGCPTETVTTEAPTLAALYDECSARHGFSLARMRLRVAVNAAFTPWEHRPANGDHIVFIPPVSGG</sequence>
<evidence type="ECO:0000313" key="2">
    <source>
        <dbReference type="Proteomes" id="UP000321287"/>
    </source>
</evidence>
<dbReference type="AlphaFoldDB" id="A0AAN4R3H6"/>
<proteinExistence type="predicted"/>
<gene>
    <name evidence="1" type="primary">moaD</name>
    <name evidence="1" type="ORF">ABO01nite_16970</name>
</gene>
<dbReference type="Proteomes" id="UP000321287">
    <property type="component" value="Unassembled WGS sequence"/>
</dbReference>
<dbReference type="InterPro" id="IPR012675">
    <property type="entry name" value="Beta-grasp_dom_sf"/>
</dbReference>
<accession>A0AAN4R3H6</accession>
<dbReference type="InterPro" id="IPR016155">
    <property type="entry name" value="Mopterin_synth/thiamin_S_b"/>
</dbReference>